<name>A0A345ZX91_9HYPH</name>
<dbReference type="EMBL" id="CP031417">
    <property type="protein sequence ID" value="AXK81538.1"/>
    <property type="molecule type" value="Genomic_DNA"/>
</dbReference>
<evidence type="ECO:0000313" key="1">
    <source>
        <dbReference type="EMBL" id="AXK81538.1"/>
    </source>
</evidence>
<organism evidence="1 2">
    <name type="scientific">Pseudolabrys taiwanensis</name>
    <dbReference type="NCBI Taxonomy" id="331696"/>
    <lineage>
        <taxon>Bacteria</taxon>
        <taxon>Pseudomonadati</taxon>
        <taxon>Pseudomonadota</taxon>
        <taxon>Alphaproteobacteria</taxon>
        <taxon>Hyphomicrobiales</taxon>
        <taxon>Xanthobacteraceae</taxon>
        <taxon>Pseudolabrys</taxon>
    </lineage>
</organism>
<dbReference type="RefSeq" id="WP_115691917.1">
    <property type="nucleotide sequence ID" value="NZ_CP031417.1"/>
</dbReference>
<evidence type="ECO:0000313" key="2">
    <source>
        <dbReference type="Proteomes" id="UP000254889"/>
    </source>
</evidence>
<protein>
    <recommendedName>
        <fullName evidence="3">JAB domain-containing protein</fullName>
    </recommendedName>
</protein>
<proteinExistence type="predicted"/>
<keyword evidence="2" id="KW-1185">Reference proteome</keyword>
<dbReference type="AlphaFoldDB" id="A0A345ZX91"/>
<accession>A0A345ZX91</accession>
<gene>
    <name evidence="1" type="ORF">DW352_14055</name>
</gene>
<dbReference type="Proteomes" id="UP000254889">
    <property type="component" value="Chromosome"/>
</dbReference>
<evidence type="ECO:0008006" key="3">
    <source>
        <dbReference type="Google" id="ProtNLM"/>
    </source>
</evidence>
<reference evidence="1 2" key="1">
    <citation type="submission" date="2018-07" db="EMBL/GenBank/DDBJ databases">
        <authorList>
            <person name="Quirk P.G."/>
            <person name="Krulwich T.A."/>
        </authorList>
    </citation>
    <scope>NUCLEOTIDE SEQUENCE [LARGE SCALE GENOMIC DNA]</scope>
    <source>
        <strain evidence="1 2">CC-BB4</strain>
    </source>
</reference>
<sequence length="167" mass="18449">MKIRFKITSALLATIRIDLRRPHPFAHERVGFIAAGLAAAHDELLILAREYRPVRDDEYLNDPRVGAMMSAEAIRSARQWAMDERVAIFHVHTHGGTGVPGFSGTDVSENAKFVPNFTAVAPHAGHGAIVLSDTAAHGQVWLDRKSPQPFITTFHEVGIPIRNWRAA</sequence>
<dbReference type="OrthoDB" id="3078368at2"/>
<dbReference type="KEGG" id="ptaw:DW352_14055"/>